<comment type="similarity">
    <text evidence="2">Belongs to the methyl-accepting chemotaxis (MCP) protein family.</text>
</comment>
<dbReference type="Pfam" id="PF00672">
    <property type="entry name" value="HAMP"/>
    <property type="match status" value="1"/>
</dbReference>
<gene>
    <name evidence="7" type="ORF">CH338_03855</name>
</gene>
<dbReference type="InterPro" id="IPR003660">
    <property type="entry name" value="HAMP_dom"/>
</dbReference>
<dbReference type="InterPro" id="IPR004089">
    <property type="entry name" value="MCPsignal_dom"/>
</dbReference>
<dbReference type="EMBL" id="NPEU01000023">
    <property type="protein sequence ID" value="RAI41171.1"/>
    <property type="molecule type" value="Genomic_DNA"/>
</dbReference>
<reference evidence="7 8" key="1">
    <citation type="submission" date="2017-07" db="EMBL/GenBank/DDBJ databases">
        <title>Draft Genome Sequences of Select Purple Nonsulfur Bacteria.</title>
        <authorList>
            <person name="Lasarre B."/>
            <person name="Mckinlay J.B."/>
        </authorList>
    </citation>
    <scope>NUCLEOTIDE SEQUENCE [LARGE SCALE GENOMIC DNA]</scope>
    <source>
        <strain evidence="7 8">DSM 11907</strain>
    </source>
</reference>
<dbReference type="AlphaFoldDB" id="A0A327KS40"/>
<evidence type="ECO:0000256" key="2">
    <source>
        <dbReference type="ARBA" id="ARBA00029447"/>
    </source>
</evidence>
<dbReference type="Proteomes" id="UP000248863">
    <property type="component" value="Unassembled WGS sequence"/>
</dbReference>
<dbReference type="Gene3D" id="1.10.287.950">
    <property type="entry name" value="Methyl-accepting chemotaxis protein"/>
    <property type="match status" value="1"/>
</dbReference>
<dbReference type="InterPro" id="IPR013587">
    <property type="entry name" value="Nitrate/nitrite_sensing"/>
</dbReference>
<dbReference type="OrthoDB" id="3289104at2"/>
<sequence length="673" mass="69104">GVAGADPGLAAALRDAAGALDQVPPLRTTIDGFSIGGVEVARSYTAVIDRLIAVLDRLGTLTDEARIARAALSYKAIVAAKELAGLERATGARGFSAGRFTPDDYTLYARLGGRQGDWFGVARMAGGPTAVAALAAFDASPTNTAVDDFRRAAKDSLASGAVAGVDPKAWWATSTARIDALKTLEETFGAGLRDATAAVSTEARNSLLWSALLGGSIALLAIGLLIVLGRAIHRDVHALTDNMLRLAQGDTSVALDGVGRTDEIGEMLRAVAVFRDTALQRLRLEGETMASEEQKRAHHHQLVAIIDDFRDQVGRTLAVVDAGAARMTTTGAALGDIAAVAARKADDAVAASIHASGAVQVIAGATSELGTSIREVAGQTARASGIANDAAAVAARANSEVSGLAEAAARIGDVVALITTIAEQTNLLALNATIEAARAGEAGKGFAVVASEVKALASQTSKATGDISRQIAEIQRSSQQAVGAIADMAVRMNEIAGLTTSIAAAVEQQDAATGQISKNVDFSEVDRNVTGVADAISRTNAEAAMVNSTAADLVGSTRVLRGAVETLLAALAKEVEDRRAESRSKCDRAVTVTVNGRSHPSRMIDLGTTGLRISNVPGLAPNGVCEVEVEGRRLRARVIWVNTEFTGLGLDGVVLSADEVERLAGPPPVAAAA</sequence>
<feature type="transmembrane region" description="Helical" evidence="4">
    <location>
        <begin position="207"/>
        <end position="228"/>
    </location>
</feature>
<dbReference type="InterPro" id="IPR009875">
    <property type="entry name" value="PilZ_domain"/>
</dbReference>
<feature type="non-terminal residue" evidence="7">
    <location>
        <position position="1"/>
    </location>
</feature>
<evidence type="ECO:0000313" key="8">
    <source>
        <dbReference type="Proteomes" id="UP000248863"/>
    </source>
</evidence>
<dbReference type="SMART" id="SM00304">
    <property type="entry name" value="HAMP"/>
    <property type="match status" value="1"/>
</dbReference>
<keyword evidence="8" id="KW-1185">Reference proteome</keyword>
<evidence type="ECO:0000259" key="5">
    <source>
        <dbReference type="PROSITE" id="PS50111"/>
    </source>
</evidence>
<dbReference type="Gene3D" id="6.10.340.10">
    <property type="match status" value="1"/>
</dbReference>
<dbReference type="Pfam" id="PF08376">
    <property type="entry name" value="NIT"/>
    <property type="match status" value="1"/>
</dbReference>
<dbReference type="Pfam" id="PF07238">
    <property type="entry name" value="PilZ"/>
    <property type="match status" value="1"/>
</dbReference>
<proteinExistence type="inferred from homology"/>
<keyword evidence="4" id="KW-0812">Transmembrane</keyword>
<evidence type="ECO:0000256" key="1">
    <source>
        <dbReference type="ARBA" id="ARBA00023224"/>
    </source>
</evidence>
<dbReference type="PANTHER" id="PTHR32089">
    <property type="entry name" value="METHYL-ACCEPTING CHEMOTAXIS PROTEIN MCPB"/>
    <property type="match status" value="1"/>
</dbReference>
<keyword evidence="4" id="KW-1133">Transmembrane helix</keyword>
<accession>A0A327KS40</accession>
<evidence type="ECO:0008006" key="9">
    <source>
        <dbReference type="Google" id="ProtNLM"/>
    </source>
</evidence>
<protein>
    <recommendedName>
        <fullName evidence="9">Methyl-accepting chemotaxis protein</fullName>
    </recommendedName>
</protein>
<dbReference type="RefSeq" id="WP_111355691.1">
    <property type="nucleotide sequence ID" value="NZ_NPEU01000023.1"/>
</dbReference>
<dbReference type="GO" id="GO:0035438">
    <property type="term" value="F:cyclic-di-GMP binding"/>
    <property type="evidence" value="ECO:0007669"/>
    <property type="project" value="InterPro"/>
</dbReference>
<evidence type="ECO:0000256" key="3">
    <source>
        <dbReference type="PROSITE-ProRule" id="PRU00284"/>
    </source>
</evidence>
<keyword evidence="4" id="KW-0472">Membrane</keyword>
<dbReference type="SUPFAM" id="SSF141371">
    <property type="entry name" value="PilZ domain-like"/>
    <property type="match status" value="1"/>
</dbReference>
<feature type="domain" description="HAMP" evidence="6">
    <location>
        <begin position="230"/>
        <end position="283"/>
    </location>
</feature>
<name>A0A327KS40_9BRAD</name>
<evidence type="ECO:0000256" key="4">
    <source>
        <dbReference type="SAM" id="Phobius"/>
    </source>
</evidence>
<dbReference type="GO" id="GO:0016020">
    <property type="term" value="C:membrane"/>
    <property type="evidence" value="ECO:0007669"/>
    <property type="project" value="InterPro"/>
</dbReference>
<organism evidence="7 8">
    <name type="scientific">Rhodoplanes elegans</name>
    <dbReference type="NCBI Taxonomy" id="29408"/>
    <lineage>
        <taxon>Bacteria</taxon>
        <taxon>Pseudomonadati</taxon>
        <taxon>Pseudomonadota</taxon>
        <taxon>Alphaproteobacteria</taxon>
        <taxon>Hyphomicrobiales</taxon>
        <taxon>Nitrobacteraceae</taxon>
        <taxon>Rhodoplanes</taxon>
    </lineage>
</organism>
<dbReference type="PROSITE" id="PS50111">
    <property type="entry name" value="CHEMOTAXIS_TRANSDUC_2"/>
    <property type="match status" value="1"/>
</dbReference>
<dbReference type="GO" id="GO:0007165">
    <property type="term" value="P:signal transduction"/>
    <property type="evidence" value="ECO:0007669"/>
    <property type="project" value="UniProtKB-KW"/>
</dbReference>
<dbReference type="PANTHER" id="PTHR32089:SF112">
    <property type="entry name" value="LYSOZYME-LIKE PROTEIN-RELATED"/>
    <property type="match status" value="1"/>
</dbReference>
<comment type="caution">
    <text evidence="7">The sequence shown here is derived from an EMBL/GenBank/DDBJ whole genome shotgun (WGS) entry which is preliminary data.</text>
</comment>
<keyword evidence="1 3" id="KW-0807">Transducer</keyword>
<dbReference type="PROSITE" id="PS50885">
    <property type="entry name" value="HAMP"/>
    <property type="match status" value="1"/>
</dbReference>
<evidence type="ECO:0000259" key="6">
    <source>
        <dbReference type="PROSITE" id="PS50885"/>
    </source>
</evidence>
<evidence type="ECO:0000313" key="7">
    <source>
        <dbReference type="EMBL" id="RAI41171.1"/>
    </source>
</evidence>
<feature type="domain" description="Methyl-accepting transducer" evidence="5">
    <location>
        <begin position="323"/>
        <end position="547"/>
    </location>
</feature>
<dbReference type="SMART" id="SM00283">
    <property type="entry name" value="MA"/>
    <property type="match status" value="1"/>
</dbReference>
<dbReference type="SUPFAM" id="SSF58104">
    <property type="entry name" value="Methyl-accepting chemotaxis protein (MCP) signaling domain"/>
    <property type="match status" value="1"/>
</dbReference>
<dbReference type="Pfam" id="PF00015">
    <property type="entry name" value="MCPsignal"/>
    <property type="match status" value="1"/>
</dbReference>